<comment type="similarity">
    <text evidence="2">Belongs to the KHG/KDPG aldolase family.</text>
</comment>
<evidence type="ECO:0000256" key="4">
    <source>
        <dbReference type="ARBA" id="ARBA00023239"/>
    </source>
</evidence>
<dbReference type="PANTHER" id="PTHR30246">
    <property type="entry name" value="2-KETO-3-DEOXY-6-PHOSPHOGLUCONATE ALDOLASE"/>
    <property type="match status" value="1"/>
</dbReference>
<keyword evidence="4" id="KW-0456">Lyase</keyword>
<evidence type="ECO:0000256" key="1">
    <source>
        <dbReference type="ARBA" id="ARBA00004761"/>
    </source>
</evidence>
<name>A0A0W1R360_9EURY</name>
<dbReference type="Gene3D" id="3.20.20.70">
    <property type="entry name" value="Aldolase class I"/>
    <property type="match status" value="1"/>
</dbReference>
<keyword evidence="7" id="KW-1185">Reference proteome</keyword>
<organism evidence="6 7">
    <name type="scientific">Haloprofundus marisrubri</name>
    <dbReference type="NCBI Taxonomy" id="1514971"/>
    <lineage>
        <taxon>Archaea</taxon>
        <taxon>Methanobacteriati</taxon>
        <taxon>Methanobacteriota</taxon>
        <taxon>Stenosarchaea group</taxon>
        <taxon>Halobacteria</taxon>
        <taxon>Halobacteriales</taxon>
        <taxon>Haloferacaceae</taxon>
        <taxon>Haloprofundus</taxon>
    </lineage>
</organism>
<dbReference type="AlphaFoldDB" id="A0A0W1R360"/>
<evidence type="ECO:0000313" key="6">
    <source>
        <dbReference type="EMBL" id="KTG07767.1"/>
    </source>
</evidence>
<comment type="subunit">
    <text evidence="3">Homotrimer.</text>
</comment>
<dbReference type="NCBIfam" id="TIGR01182">
    <property type="entry name" value="eda"/>
    <property type="match status" value="1"/>
</dbReference>
<keyword evidence="5" id="KW-0119">Carbohydrate metabolism</keyword>
<evidence type="ECO:0000313" key="7">
    <source>
        <dbReference type="Proteomes" id="UP000054387"/>
    </source>
</evidence>
<evidence type="ECO:0000256" key="3">
    <source>
        <dbReference type="ARBA" id="ARBA00011233"/>
    </source>
</evidence>
<dbReference type="STRING" id="1514971.AUR64_02715"/>
<dbReference type="InterPro" id="IPR013785">
    <property type="entry name" value="Aldolase_TIM"/>
</dbReference>
<accession>A0A0W1R360</accession>
<dbReference type="EMBL" id="LOPU01000040">
    <property type="protein sequence ID" value="KTG07767.1"/>
    <property type="molecule type" value="Genomic_DNA"/>
</dbReference>
<dbReference type="Proteomes" id="UP000054387">
    <property type="component" value="Unassembled WGS sequence"/>
</dbReference>
<dbReference type="RefSeq" id="WP_058583598.1">
    <property type="nucleotide sequence ID" value="NZ_LOPU01000040.1"/>
</dbReference>
<evidence type="ECO:0000256" key="5">
    <source>
        <dbReference type="ARBA" id="ARBA00023277"/>
    </source>
</evidence>
<evidence type="ECO:0000256" key="2">
    <source>
        <dbReference type="ARBA" id="ARBA00006906"/>
    </source>
</evidence>
<dbReference type="Pfam" id="PF01081">
    <property type="entry name" value="Aldolase"/>
    <property type="match status" value="1"/>
</dbReference>
<dbReference type="OrthoDB" id="184672at2157"/>
<gene>
    <name evidence="6" type="ORF">AUR64_02715</name>
</gene>
<dbReference type="PANTHER" id="PTHR30246:SF1">
    <property type="entry name" value="2-DEHYDRO-3-DEOXY-6-PHOSPHOGALACTONATE ALDOLASE-RELATED"/>
    <property type="match status" value="1"/>
</dbReference>
<proteinExistence type="inferred from homology"/>
<dbReference type="GO" id="GO:0016829">
    <property type="term" value="F:lyase activity"/>
    <property type="evidence" value="ECO:0007669"/>
    <property type="project" value="UniProtKB-KW"/>
</dbReference>
<dbReference type="InterPro" id="IPR000887">
    <property type="entry name" value="Aldlse_KDPG_KHG"/>
</dbReference>
<comment type="pathway">
    <text evidence="1">Carbohydrate acid metabolism.</text>
</comment>
<sequence length="222" mass="22628">MPSEEPTQAQSAYARITDNGVVGIVRGVDADRTIEVVDALVDGGVDTVEITADTAGVLDTLDAVTSTFDRSEALVGAGTVLDSETARAVLLAGASFVVTPSFDPGVVETCNRYGAVVAPGVQTPTEAVRAYEAGADLLKIFPASSLGPDYVRSLGGPLPQLPLVPTGGVSLDNVEAYIDAGAAAVGVGSSLVDTEAIAAGEYDVLTERAAQFRAAVDRTRSD</sequence>
<reference evidence="6 7" key="1">
    <citation type="submission" date="2015-12" db="EMBL/GenBank/DDBJ databases">
        <title>Haloprofundus marisrubri gen. nov., sp. nov., an extremely halophilic archaeon isolated from the Discovery deep brine-seawater interface in the Red Sea.</title>
        <authorList>
            <person name="Zhang G."/>
            <person name="Stingl U."/>
            <person name="Rashid M."/>
        </authorList>
    </citation>
    <scope>NUCLEOTIDE SEQUENCE [LARGE SCALE GENOMIC DNA]</scope>
    <source>
        <strain evidence="6 7">SB9</strain>
    </source>
</reference>
<dbReference type="SUPFAM" id="SSF51569">
    <property type="entry name" value="Aldolase"/>
    <property type="match status" value="1"/>
</dbReference>
<protein>
    <submittedName>
        <fullName evidence="6">2-dehydro-3-deoxyphosphogluconate aldolase</fullName>
    </submittedName>
</protein>
<comment type="caution">
    <text evidence="6">The sequence shown here is derived from an EMBL/GenBank/DDBJ whole genome shotgun (WGS) entry which is preliminary data.</text>
</comment>
<dbReference type="CDD" id="cd00452">
    <property type="entry name" value="KDPG_aldolase"/>
    <property type="match status" value="1"/>
</dbReference>